<dbReference type="KEGG" id="cga:Celgi_0655"/>
<dbReference type="InterPro" id="IPR051324">
    <property type="entry name" value="Stress/Tellurium_Resist"/>
</dbReference>
<dbReference type="EMBL" id="CP002665">
    <property type="protein sequence ID" value="AEI11174.1"/>
    <property type="molecule type" value="Genomic_DNA"/>
</dbReference>
<gene>
    <name evidence="3" type="ordered locus">Celgi_0655</name>
</gene>
<dbReference type="InterPro" id="IPR003325">
    <property type="entry name" value="TerD"/>
</dbReference>
<reference evidence="4" key="1">
    <citation type="submission" date="2011-04" db="EMBL/GenBank/DDBJ databases">
        <title>Complete sequence of Cellvibrio gilvus ATCC 13127.</title>
        <authorList>
            <person name="Lucas S."/>
            <person name="Han J."/>
            <person name="Lapidus A."/>
            <person name="Cheng J.-F."/>
            <person name="Goodwin L."/>
            <person name="Pitluck S."/>
            <person name="Peters L."/>
            <person name="Munk A."/>
            <person name="Detter J.C."/>
            <person name="Han C."/>
            <person name="Tapia R."/>
            <person name="Land M."/>
            <person name="Hauser L."/>
            <person name="Kyrpides N."/>
            <person name="Ivanova N."/>
            <person name="Ovchinnikova G."/>
            <person name="Pagani I."/>
            <person name="Mead D."/>
            <person name="Brumm P."/>
            <person name="Woyke T."/>
        </authorList>
    </citation>
    <scope>NUCLEOTIDE SEQUENCE [LARGE SCALE GENOMIC DNA]</scope>
    <source>
        <strain evidence="4">ATCC 13127 / NRRL B-14078</strain>
    </source>
</reference>
<dbReference type="STRING" id="593907.Celgi_0655"/>
<dbReference type="Proteomes" id="UP000000485">
    <property type="component" value="Chromosome"/>
</dbReference>
<dbReference type="AlphaFoldDB" id="F8A7B6"/>
<organism evidence="3 4">
    <name type="scientific">Cellulomonas gilvus (strain ATCC 13127 / NRRL B-14078)</name>
    <name type="common">Cellvibrio gilvus</name>
    <dbReference type="NCBI Taxonomy" id="593907"/>
    <lineage>
        <taxon>Bacteria</taxon>
        <taxon>Bacillati</taxon>
        <taxon>Actinomycetota</taxon>
        <taxon>Actinomycetes</taxon>
        <taxon>Micrococcales</taxon>
        <taxon>Cellulomonadaceae</taxon>
        <taxon>Cellulomonas</taxon>
    </lineage>
</organism>
<dbReference type="HOGENOM" id="CLU_055120_1_1_11"/>
<feature type="domain" description="TerD" evidence="2">
    <location>
        <begin position="1"/>
        <end position="182"/>
    </location>
</feature>
<dbReference type="Pfam" id="PF02342">
    <property type="entry name" value="TerD"/>
    <property type="match status" value="1"/>
</dbReference>
<proteinExistence type="inferred from homology"/>
<evidence type="ECO:0000256" key="1">
    <source>
        <dbReference type="ARBA" id="ARBA00008775"/>
    </source>
</evidence>
<comment type="similarity">
    <text evidence="1">Belongs to the CAPAB/TerDEXZ family.</text>
</comment>
<protein>
    <submittedName>
        <fullName evidence="3">Stress protein</fullName>
    </submittedName>
</protein>
<evidence type="ECO:0000313" key="3">
    <source>
        <dbReference type="EMBL" id="AEI11174.1"/>
    </source>
</evidence>
<dbReference type="Gene3D" id="2.60.60.30">
    <property type="entry name" value="sav2460 like domains"/>
    <property type="match status" value="1"/>
</dbReference>
<dbReference type="eggNOG" id="COG2310">
    <property type="taxonomic scope" value="Bacteria"/>
</dbReference>
<evidence type="ECO:0000313" key="4">
    <source>
        <dbReference type="Proteomes" id="UP000000485"/>
    </source>
</evidence>
<dbReference type="PANTHER" id="PTHR32097:SF4">
    <property type="entry name" value="GENERAL STRESS PROTEIN 16U"/>
    <property type="match status" value="1"/>
</dbReference>
<evidence type="ECO:0000259" key="2">
    <source>
        <dbReference type="Pfam" id="PF02342"/>
    </source>
</evidence>
<keyword evidence="4" id="KW-1185">Reference proteome</keyword>
<dbReference type="PANTHER" id="PTHR32097">
    <property type="entry name" value="CAMP-BINDING PROTEIN 1-RELATED"/>
    <property type="match status" value="1"/>
</dbReference>
<sequence length="187" mass="20171">MAGPMARGAVAELTRELPHLRGVVVGVQLSSPEPLLAEDLVVATLLCDTQHRVLSDEHMVFFNQLTEPAGTVEQRARSRGDDLEQVEVDLDGVPADVARIVVVAYLNGGNARRRTLGQLREARIRLLDLADDSEVVRSENLAPALSTETGLVLGELYRRGAEWRFKVVGQGYADGVVGIAADHGVAL</sequence>
<name>F8A7B6_CELGA</name>
<dbReference type="CDD" id="cd06974">
    <property type="entry name" value="TerD_like"/>
    <property type="match status" value="1"/>
</dbReference>
<accession>F8A7B6</accession>
<dbReference type="RefSeq" id="WP_013882697.1">
    <property type="nucleotide sequence ID" value="NC_015671.1"/>
</dbReference>